<proteinExistence type="predicted"/>
<sequence length="1221" mass="136845">MKVRNWKAVWKPFCIAAVFFAALLFPRQTAAQIHSGDAKKIDASWEGDGRSFSSFDDSKALKADASYGFKLKTTDQTKTVVVQGKKTSQLPDLELPAMLEKFTWFKTEENEEGKIKIKKTNMEIYQCEPDGSNGRWEMVDLLLTVTKIEKYQERDGYIAIGTDICDCAYVGIEEMTLKSQFYKAGTNTPITLKSNMTLRDIDARQYIGVKADSVKGQYVSRNTKLSYAQENGFHIYYAPYDDNYTSEDFTCAGFIFESDNFEYVFGKVRETGPTKEDQYVGSGQNMVRFDSVDPQKYVSKESGERGKSRHAESLSEGWTYEVEQPIAAQIPSAHYYEQFAFRDQIEECLTIEDVKVYGDDKDVTGEFKVTKEKNLVTAVLKNPKDPAFYQRGVYRLEIKVRMNIPENATKEQLDGLRQKWKAHGHYNTSETTITIDNQAETTVDEKTAPTDKVKVIVDLPEVSSGVPGLNITKTADQYEHQAKDRVRYTVKVQNKNENAKTAYFTVQDISLPDRLTLDPNSVQITGIEKNNYTLNFTKNGWILKSKGDYELPQDKTIVITYEAKAEIRANGTLTDNLAQAWAAGVPEKEDRCQVYVNSPKLCMTKEALQKEYKKGDRIFYRAVLENINQGTFMNDVILTDEIQTDGVSIIPGTMAILADGKDITEKCQISYGEDGKSFRVATGYSLKKGDVLAMSDVGMQKEIYQKISFADEIAISYQALVESDDLDGKEISNMIKAPVTKNICGEIIREDEEIPSGGAQAGEMVKMKTPKLKIEKQSDRSAYGVGGIGIYMLKVTQQREGVTARNVIISDAFDREGMKISEVSVLFNGKDITDQCKIQTGETSFRIETGKNLKEDDEIQVKYQVLFQEMVEGNIQNTAVAESENGGKDQDMNIVIVRPAVLKIKKTSDHNSYKVGETGIYQLTVTQETEGATARQVVIEDIFEKEGMEIQDFCVKYNEEDITKQCEITTTAGGNRFQIKTMKDLGKKDKITVSYRVLFREADPGTLKNTAAVYAENAEEDQDDHKVEIKEIVPELSIQKTTEQKTYQIGEIGRYQVVVSQIKKGAKAKNITIEDQLLEDRAEILKDTLKVIGPDGTDITDQCRISIEKGSYKIETGKSLSYGEKVTVNYQVKFSGDDLAGETIRNVAKAKGENANWVSTENQVRINAKEQTMNSGTGSGSSFGSSTPKTGDRGAGMWMTVAAAAGACLVFFLKKRYNRKK</sequence>
<feature type="domain" description="DUF11" evidence="4">
    <location>
        <begin position="902"/>
        <end position="1023"/>
    </location>
</feature>
<evidence type="ECO:0000313" key="5">
    <source>
        <dbReference type="EMBL" id="HIX68281.1"/>
    </source>
</evidence>
<dbReference type="InterPro" id="IPR008966">
    <property type="entry name" value="Adhesion_dom_sf"/>
</dbReference>
<dbReference type="Proteomes" id="UP000886721">
    <property type="component" value="Unassembled WGS sequence"/>
</dbReference>
<feature type="chain" id="PRO_5038623927" evidence="3">
    <location>
        <begin position="31"/>
        <end position="1221"/>
    </location>
</feature>
<feature type="transmembrane region" description="Helical" evidence="2">
    <location>
        <begin position="1195"/>
        <end position="1213"/>
    </location>
</feature>
<evidence type="ECO:0000259" key="4">
    <source>
        <dbReference type="Pfam" id="PF01345"/>
    </source>
</evidence>
<gene>
    <name evidence="5" type="ORF">H9735_09235</name>
</gene>
<evidence type="ECO:0000256" key="2">
    <source>
        <dbReference type="SAM" id="Phobius"/>
    </source>
</evidence>
<organism evidence="5 6">
    <name type="scientific">Candidatus Anaerostipes excrementavium</name>
    <dbReference type="NCBI Taxonomy" id="2838463"/>
    <lineage>
        <taxon>Bacteria</taxon>
        <taxon>Bacillati</taxon>
        <taxon>Bacillota</taxon>
        <taxon>Clostridia</taxon>
        <taxon>Lachnospirales</taxon>
        <taxon>Lachnospiraceae</taxon>
        <taxon>Anaerostipes</taxon>
    </lineage>
</organism>
<keyword evidence="2" id="KW-1133">Transmembrane helix</keyword>
<protein>
    <submittedName>
        <fullName evidence="5">Isopeptide-forming domain-containing fimbrial protein</fullName>
    </submittedName>
</protein>
<feature type="compositionally biased region" description="Low complexity" evidence="1">
    <location>
        <begin position="1180"/>
        <end position="1189"/>
    </location>
</feature>
<evidence type="ECO:0000256" key="3">
    <source>
        <dbReference type="SAM" id="SignalP"/>
    </source>
</evidence>
<keyword evidence="2" id="KW-0472">Membrane</keyword>
<accession>A0A9D1WWT7</accession>
<feature type="signal peptide" evidence="3">
    <location>
        <begin position="1"/>
        <end position="30"/>
    </location>
</feature>
<comment type="caution">
    <text evidence="5">The sequence shown here is derived from an EMBL/GenBank/DDBJ whole genome shotgun (WGS) entry which is preliminary data.</text>
</comment>
<dbReference type="SUPFAM" id="SSF49401">
    <property type="entry name" value="Bacterial adhesins"/>
    <property type="match status" value="2"/>
</dbReference>
<dbReference type="EMBL" id="DXEM01000031">
    <property type="protein sequence ID" value="HIX68281.1"/>
    <property type="molecule type" value="Genomic_DNA"/>
</dbReference>
<feature type="region of interest" description="Disordered" evidence="1">
    <location>
        <begin position="1170"/>
        <end position="1191"/>
    </location>
</feature>
<dbReference type="InterPro" id="IPR001434">
    <property type="entry name" value="OmcB-like_DUF11"/>
</dbReference>
<evidence type="ECO:0000313" key="6">
    <source>
        <dbReference type="Proteomes" id="UP000886721"/>
    </source>
</evidence>
<reference evidence="5" key="2">
    <citation type="submission" date="2021-04" db="EMBL/GenBank/DDBJ databases">
        <authorList>
            <person name="Gilroy R."/>
        </authorList>
    </citation>
    <scope>NUCLEOTIDE SEQUENCE</scope>
    <source>
        <strain evidence="5">CHK191-13928</strain>
    </source>
</reference>
<reference evidence="5" key="1">
    <citation type="journal article" date="2021" name="PeerJ">
        <title>Extensive microbial diversity within the chicken gut microbiome revealed by metagenomics and culture.</title>
        <authorList>
            <person name="Gilroy R."/>
            <person name="Ravi A."/>
            <person name="Getino M."/>
            <person name="Pursley I."/>
            <person name="Horton D.L."/>
            <person name="Alikhan N.F."/>
            <person name="Baker D."/>
            <person name="Gharbi K."/>
            <person name="Hall N."/>
            <person name="Watson M."/>
            <person name="Adriaenssens E.M."/>
            <person name="Foster-Nyarko E."/>
            <person name="Jarju S."/>
            <person name="Secka A."/>
            <person name="Antonio M."/>
            <person name="Oren A."/>
            <person name="Chaudhuri R.R."/>
            <person name="La Ragione R."/>
            <person name="Hildebrand F."/>
            <person name="Pallen M.J."/>
        </authorList>
    </citation>
    <scope>NUCLEOTIDE SEQUENCE</scope>
    <source>
        <strain evidence="5">CHK191-13928</strain>
    </source>
</reference>
<name>A0A9D1WWT7_9FIRM</name>
<dbReference type="AlphaFoldDB" id="A0A9D1WWT7"/>
<keyword evidence="2" id="KW-0812">Transmembrane</keyword>
<dbReference type="Gene3D" id="2.60.40.740">
    <property type="match status" value="4"/>
</dbReference>
<evidence type="ECO:0000256" key="1">
    <source>
        <dbReference type="SAM" id="MobiDB-lite"/>
    </source>
</evidence>
<dbReference type="Pfam" id="PF01345">
    <property type="entry name" value="DUF11"/>
    <property type="match status" value="1"/>
</dbReference>
<keyword evidence="3" id="KW-0732">Signal</keyword>